<dbReference type="SMART" id="SM00422">
    <property type="entry name" value="HTH_MERR"/>
    <property type="match status" value="1"/>
</dbReference>
<sequence length="208" mass="23118">MRIAELSQRTGVPIPTIKFYLREHLLPPGELTSPNQAQYGETHVHRLRLVRALVEVGGLSISATREVLTRMRAATNTLHSIGKAQFAIADPVEPHEDEAWHDAVRRVDELVAERGWQVRDSNPARASLAEALAYLTRLGHGDLFPLLRHYASAAELLAVSEVDVVLSRENVDSMSETLVTMSVLGDAMMSALRMMAQESDATRRFEEP</sequence>
<dbReference type="EMBL" id="JAFFZE010000010">
    <property type="protein sequence ID" value="MCT2583975.1"/>
    <property type="molecule type" value="Genomic_DNA"/>
</dbReference>
<dbReference type="Gene3D" id="1.10.1660.10">
    <property type="match status" value="1"/>
</dbReference>
<reference evidence="3 4" key="1">
    <citation type="submission" date="2021-02" db="EMBL/GenBank/DDBJ databases">
        <title>Actinophytocola xerophila sp. nov., isolated from soil of cotton cropping field.</title>
        <authorList>
            <person name="Huang R."/>
            <person name="Chen X."/>
            <person name="Ge X."/>
            <person name="Liu W."/>
        </authorList>
    </citation>
    <scope>NUCLEOTIDE SEQUENCE [LARGE SCALE GENOMIC DNA]</scope>
    <source>
        <strain evidence="3 4">S1-96</strain>
    </source>
</reference>
<evidence type="ECO:0000313" key="4">
    <source>
        <dbReference type="Proteomes" id="UP001156441"/>
    </source>
</evidence>
<dbReference type="RefSeq" id="WP_260191354.1">
    <property type="nucleotide sequence ID" value="NZ_JAFFZE010000010.1"/>
</dbReference>
<dbReference type="SUPFAM" id="SSF46955">
    <property type="entry name" value="Putative DNA-binding domain"/>
    <property type="match status" value="1"/>
</dbReference>
<evidence type="ECO:0000256" key="1">
    <source>
        <dbReference type="ARBA" id="ARBA00023125"/>
    </source>
</evidence>
<organism evidence="3 4">
    <name type="scientific">Actinophytocola gossypii</name>
    <dbReference type="NCBI Taxonomy" id="2812003"/>
    <lineage>
        <taxon>Bacteria</taxon>
        <taxon>Bacillati</taxon>
        <taxon>Actinomycetota</taxon>
        <taxon>Actinomycetes</taxon>
        <taxon>Pseudonocardiales</taxon>
        <taxon>Pseudonocardiaceae</taxon>
    </lineage>
</organism>
<dbReference type="InterPro" id="IPR000551">
    <property type="entry name" value="MerR-type_HTH_dom"/>
</dbReference>
<comment type="caution">
    <text evidence="3">The sequence shown here is derived from an EMBL/GenBank/DDBJ whole genome shotgun (WGS) entry which is preliminary data.</text>
</comment>
<dbReference type="Proteomes" id="UP001156441">
    <property type="component" value="Unassembled WGS sequence"/>
</dbReference>
<gene>
    <name evidence="3" type="ORF">JT362_12695</name>
</gene>
<accession>A0ABT2J951</accession>
<dbReference type="InterPro" id="IPR009061">
    <property type="entry name" value="DNA-bd_dom_put_sf"/>
</dbReference>
<protein>
    <submittedName>
        <fullName evidence="3">MerR family transcriptional regulator</fullName>
    </submittedName>
</protein>
<dbReference type="PANTHER" id="PTHR30204:SF98">
    <property type="entry name" value="HTH-TYPE TRANSCRIPTIONAL REGULATOR ADHR"/>
    <property type="match status" value="1"/>
</dbReference>
<dbReference type="PANTHER" id="PTHR30204">
    <property type="entry name" value="REDOX-CYCLING DRUG-SENSING TRANSCRIPTIONAL ACTIVATOR SOXR"/>
    <property type="match status" value="1"/>
</dbReference>
<evidence type="ECO:0000259" key="2">
    <source>
        <dbReference type="PROSITE" id="PS50937"/>
    </source>
</evidence>
<evidence type="ECO:0000313" key="3">
    <source>
        <dbReference type="EMBL" id="MCT2583975.1"/>
    </source>
</evidence>
<dbReference type="PROSITE" id="PS50937">
    <property type="entry name" value="HTH_MERR_2"/>
    <property type="match status" value="1"/>
</dbReference>
<dbReference type="PRINTS" id="PR00040">
    <property type="entry name" value="HTHMERR"/>
</dbReference>
<dbReference type="Pfam" id="PF13411">
    <property type="entry name" value="MerR_1"/>
    <property type="match status" value="1"/>
</dbReference>
<feature type="domain" description="HTH merR-type" evidence="2">
    <location>
        <begin position="1"/>
        <end position="70"/>
    </location>
</feature>
<keyword evidence="4" id="KW-1185">Reference proteome</keyword>
<name>A0ABT2J951_9PSEU</name>
<dbReference type="InterPro" id="IPR047057">
    <property type="entry name" value="MerR_fam"/>
</dbReference>
<proteinExistence type="predicted"/>
<keyword evidence="1" id="KW-0238">DNA-binding</keyword>